<reference evidence="3 4" key="1">
    <citation type="submission" date="2019-06" db="EMBL/GenBank/DDBJ databases">
        <title>Whole genome shotgun sequence of Pseudonocardia hydrocarbonoxydans NBRC 14498.</title>
        <authorList>
            <person name="Hosoyama A."/>
            <person name="Uohara A."/>
            <person name="Ohji S."/>
            <person name="Ichikawa N."/>
        </authorList>
    </citation>
    <scope>NUCLEOTIDE SEQUENCE [LARGE SCALE GENOMIC DNA]</scope>
    <source>
        <strain evidence="3 4">NBRC 14498</strain>
    </source>
</reference>
<evidence type="ECO:0000313" key="4">
    <source>
        <dbReference type="Proteomes" id="UP000320338"/>
    </source>
</evidence>
<proteinExistence type="predicted"/>
<keyword evidence="4" id="KW-1185">Reference proteome</keyword>
<organism evidence="3 4">
    <name type="scientific">Pseudonocardia hydrocarbonoxydans</name>
    <dbReference type="NCBI Taxonomy" id="76726"/>
    <lineage>
        <taxon>Bacteria</taxon>
        <taxon>Bacillati</taxon>
        <taxon>Actinomycetota</taxon>
        <taxon>Actinomycetes</taxon>
        <taxon>Pseudonocardiales</taxon>
        <taxon>Pseudonocardiaceae</taxon>
        <taxon>Pseudonocardia</taxon>
    </lineage>
</organism>
<evidence type="ECO:0000256" key="2">
    <source>
        <dbReference type="SAM" id="Phobius"/>
    </source>
</evidence>
<feature type="transmembrane region" description="Helical" evidence="2">
    <location>
        <begin position="82"/>
        <end position="102"/>
    </location>
</feature>
<gene>
    <name evidence="3" type="ORF">PHY01_43780</name>
</gene>
<name>A0A4Y3WT84_9PSEU</name>
<dbReference type="RefSeq" id="WP_141281260.1">
    <property type="nucleotide sequence ID" value="NZ_BAAARZ010000013.1"/>
</dbReference>
<keyword evidence="2" id="KW-1133">Transmembrane helix</keyword>
<dbReference type="AlphaFoldDB" id="A0A4Y3WT84"/>
<evidence type="ECO:0000256" key="1">
    <source>
        <dbReference type="SAM" id="MobiDB-lite"/>
    </source>
</evidence>
<keyword evidence="2" id="KW-0812">Transmembrane</keyword>
<keyword evidence="2" id="KW-0472">Membrane</keyword>
<protein>
    <submittedName>
        <fullName evidence="3">Uncharacterized protein</fullName>
    </submittedName>
</protein>
<accession>A0A4Y3WT84</accession>
<dbReference type="Proteomes" id="UP000320338">
    <property type="component" value="Unassembled WGS sequence"/>
</dbReference>
<evidence type="ECO:0000313" key="3">
    <source>
        <dbReference type="EMBL" id="GEC22095.1"/>
    </source>
</evidence>
<comment type="caution">
    <text evidence="3">The sequence shown here is derived from an EMBL/GenBank/DDBJ whole genome shotgun (WGS) entry which is preliminary data.</text>
</comment>
<sequence>MTTARGGDDGGDDGPPDAAAQTEWIRHGLNHQQGYPQVPYAGGGASEPPSYGELPRSHPYGRIPEATPPAQRDPRLDLLRPILVGVVVNLIVLVGLLILVLIRT</sequence>
<dbReference type="EMBL" id="BJNG01000039">
    <property type="protein sequence ID" value="GEC22095.1"/>
    <property type="molecule type" value="Genomic_DNA"/>
</dbReference>
<feature type="region of interest" description="Disordered" evidence="1">
    <location>
        <begin position="1"/>
        <end position="73"/>
    </location>
</feature>